<reference evidence="3" key="3">
    <citation type="submission" date="2015-06" db="UniProtKB">
        <authorList>
            <consortium name="EnsemblMetazoa"/>
        </authorList>
    </citation>
    <scope>IDENTIFICATION</scope>
</reference>
<evidence type="ECO:0000313" key="3">
    <source>
        <dbReference type="EnsemblMetazoa" id="CapteP198435"/>
    </source>
</evidence>
<reference evidence="4" key="1">
    <citation type="submission" date="2012-12" db="EMBL/GenBank/DDBJ databases">
        <authorList>
            <person name="Hellsten U."/>
            <person name="Grimwood J."/>
            <person name="Chapman J.A."/>
            <person name="Shapiro H."/>
            <person name="Aerts A."/>
            <person name="Otillar R.P."/>
            <person name="Terry A.Y."/>
            <person name="Boore J.L."/>
            <person name="Simakov O."/>
            <person name="Marletaz F."/>
            <person name="Cho S.-J."/>
            <person name="Edsinger-Gonzales E."/>
            <person name="Havlak P."/>
            <person name="Kuo D.-H."/>
            <person name="Larsson T."/>
            <person name="Lv J."/>
            <person name="Arendt D."/>
            <person name="Savage R."/>
            <person name="Osoegawa K."/>
            <person name="de Jong P."/>
            <person name="Lindberg D.R."/>
            <person name="Seaver E.C."/>
            <person name="Weisblat D.A."/>
            <person name="Putnam N.H."/>
            <person name="Grigoriev I.V."/>
            <person name="Rokhsar D.S."/>
        </authorList>
    </citation>
    <scope>NUCLEOTIDE SEQUENCE</scope>
    <source>
        <strain evidence="4">I ESC-2004</strain>
    </source>
</reference>
<proteinExistence type="predicted"/>
<sequence>MSDREFSSKVHDLLRTCLAGADYNDDSFMKAREMFDYLYHKTTPNNFMVVQRAAREYNVADSQADRYEQVRTLDYAYLAIRDKGYKTEYDVTEIDCSSLSISDFTSIMHVYNHCKTKSQSKMRGVSDDFFDQGVELLEEMVVMDMKRDWDNYKVVEGLSLDDSHELMASMAAFSFGKDISREAQSAWWRSPRISAIKGKLRDFLHEKFSSLHENPWFGSFMRYTRSVATMHPTAAPMSILNLKKQDDRLLMLAKLCQLYVSSGKLSKLDDPDDTTEVEHLLHQMLVLGAVPDNHLNKCFLRGSAFGKVIFTHRRSTDGGSDDKDFKGPRQPPKGKPVLQMRQIKSTPYVNHSTNKLDPAITEFITQLVSVMERAGNEGVVKTIVGKASGELVDSVLNLIIDPRKMTVDGAGITQDMWHAVLDPDEDESSRANTDVPTMTHKWDDIKVHQQGNAQFKFV</sequence>
<accession>R7U427</accession>
<organism evidence="2">
    <name type="scientific">Capitella teleta</name>
    <name type="common">Polychaete worm</name>
    <dbReference type="NCBI Taxonomy" id="283909"/>
    <lineage>
        <taxon>Eukaryota</taxon>
        <taxon>Metazoa</taxon>
        <taxon>Spiralia</taxon>
        <taxon>Lophotrochozoa</taxon>
        <taxon>Annelida</taxon>
        <taxon>Polychaeta</taxon>
        <taxon>Sedentaria</taxon>
        <taxon>Scolecida</taxon>
        <taxon>Capitellidae</taxon>
        <taxon>Capitella</taxon>
    </lineage>
</organism>
<dbReference type="EMBL" id="AMQN01010692">
    <property type="status" value="NOT_ANNOTATED_CDS"/>
    <property type="molecule type" value="Genomic_DNA"/>
</dbReference>
<dbReference type="EMBL" id="KB308420">
    <property type="protein sequence ID" value="ELT97915.1"/>
    <property type="molecule type" value="Genomic_DNA"/>
</dbReference>
<dbReference type="AlphaFoldDB" id="R7U427"/>
<evidence type="ECO:0000256" key="1">
    <source>
        <dbReference type="SAM" id="MobiDB-lite"/>
    </source>
</evidence>
<keyword evidence="4" id="KW-1185">Reference proteome</keyword>
<dbReference type="HOGENOM" id="CLU_597503_0_0_1"/>
<evidence type="ECO:0000313" key="2">
    <source>
        <dbReference type="EMBL" id="ELT97915.1"/>
    </source>
</evidence>
<feature type="compositionally biased region" description="Basic and acidic residues" evidence="1">
    <location>
        <begin position="315"/>
        <end position="327"/>
    </location>
</feature>
<dbReference type="EnsemblMetazoa" id="CapteT198435">
    <property type="protein sequence ID" value="CapteP198435"/>
    <property type="gene ID" value="CapteG198435"/>
</dbReference>
<evidence type="ECO:0000313" key="4">
    <source>
        <dbReference type="Proteomes" id="UP000014760"/>
    </source>
</evidence>
<protein>
    <submittedName>
        <fullName evidence="2 3">Uncharacterized protein</fullName>
    </submittedName>
</protein>
<reference evidence="2 4" key="2">
    <citation type="journal article" date="2013" name="Nature">
        <title>Insights into bilaterian evolution from three spiralian genomes.</title>
        <authorList>
            <person name="Simakov O."/>
            <person name="Marletaz F."/>
            <person name="Cho S.J."/>
            <person name="Edsinger-Gonzales E."/>
            <person name="Havlak P."/>
            <person name="Hellsten U."/>
            <person name="Kuo D.H."/>
            <person name="Larsson T."/>
            <person name="Lv J."/>
            <person name="Arendt D."/>
            <person name="Savage R."/>
            <person name="Osoegawa K."/>
            <person name="de Jong P."/>
            <person name="Grimwood J."/>
            <person name="Chapman J.A."/>
            <person name="Shapiro H."/>
            <person name="Aerts A."/>
            <person name="Otillar R.P."/>
            <person name="Terry A.Y."/>
            <person name="Boore J.L."/>
            <person name="Grigoriev I.V."/>
            <person name="Lindberg D.R."/>
            <person name="Seaver E.C."/>
            <person name="Weisblat D.A."/>
            <person name="Putnam N.H."/>
            <person name="Rokhsar D.S."/>
        </authorList>
    </citation>
    <scope>NUCLEOTIDE SEQUENCE</scope>
    <source>
        <strain evidence="2 4">I ESC-2004</strain>
    </source>
</reference>
<name>R7U427_CAPTE</name>
<gene>
    <name evidence="2" type="ORF">CAPTEDRAFT_198435</name>
</gene>
<feature type="region of interest" description="Disordered" evidence="1">
    <location>
        <begin position="315"/>
        <end position="337"/>
    </location>
</feature>
<dbReference type="Proteomes" id="UP000014760">
    <property type="component" value="Unassembled WGS sequence"/>
</dbReference>